<evidence type="ECO:0000256" key="1">
    <source>
        <dbReference type="SAM" id="Phobius"/>
    </source>
</evidence>
<dbReference type="Proteomes" id="UP000347681">
    <property type="component" value="Unassembled WGS sequence"/>
</dbReference>
<keyword evidence="1" id="KW-1133">Transmembrane helix</keyword>
<dbReference type="Proteomes" id="UP001181086">
    <property type="component" value="Unassembled WGS sequence"/>
</dbReference>
<evidence type="ECO:0000313" key="5">
    <source>
        <dbReference type="EMBL" id="KAA5400690.1"/>
    </source>
</evidence>
<evidence type="ECO:0000313" key="7">
    <source>
        <dbReference type="EMBL" id="MBV3122439.1"/>
    </source>
</evidence>
<feature type="transmembrane region" description="Helical" evidence="1">
    <location>
        <begin position="20"/>
        <end position="38"/>
    </location>
</feature>
<reference evidence="11 13" key="3">
    <citation type="journal article" date="2019" name="Nat. Microbiol.">
        <title>Genomic variation and strain-specific functional adaptation in the human gut microbiome during early life.</title>
        <authorList>
            <person name="Vatanen T."/>
            <person name="Plichta D.R."/>
            <person name="Somani J."/>
            <person name="Munch P.C."/>
            <person name="Arthur T.D."/>
            <person name="Hall A.B."/>
            <person name="Rudolf S."/>
            <person name="Oakeley E.J."/>
            <person name="Ke X."/>
            <person name="Young R.A."/>
            <person name="Haiser H.J."/>
            <person name="Kolde R."/>
            <person name="Yassour M."/>
            <person name="Luopajarvi K."/>
            <person name="Siljander H."/>
            <person name="Virtanen S.M."/>
            <person name="Ilonen J."/>
            <person name="Uibo R."/>
            <person name="Tillmann V."/>
            <person name="Mokurov S."/>
            <person name="Dorshakova N."/>
            <person name="Porter J.A."/>
            <person name="McHardy A.C."/>
            <person name="Lahdesmaki H."/>
            <person name="Vlamakis H."/>
            <person name="Huttenhower C."/>
            <person name="Knip M."/>
            <person name="Xavier R.J."/>
        </authorList>
    </citation>
    <scope>NUCLEOTIDE SEQUENCE [LARGE SCALE GENOMIC DNA]</scope>
    <source>
        <strain evidence="11 13">RJX1052</strain>
    </source>
</reference>
<evidence type="ECO:0000313" key="17">
    <source>
        <dbReference type="Proteomes" id="UP000481700"/>
    </source>
</evidence>
<dbReference type="Proteomes" id="UP000294834">
    <property type="component" value="Unassembled WGS sequence"/>
</dbReference>
<evidence type="ECO:0000313" key="6">
    <source>
        <dbReference type="EMBL" id="KAA5403084.1"/>
    </source>
</evidence>
<dbReference type="Proteomes" id="UP000481616">
    <property type="component" value="Unassembled WGS sequence"/>
</dbReference>
<dbReference type="Proteomes" id="UP000283678">
    <property type="component" value="Unassembled WGS sequence"/>
</dbReference>
<dbReference type="AlphaFoldDB" id="A0A076IKJ6"/>
<dbReference type="Proteomes" id="UP000500949">
    <property type="component" value="Chromosome"/>
</dbReference>
<reference evidence="10 12" key="1">
    <citation type="submission" date="2018-08" db="EMBL/GenBank/DDBJ databases">
        <title>A genome reference for cultivated species of the human gut microbiota.</title>
        <authorList>
            <person name="Zou Y."/>
            <person name="Xue W."/>
            <person name="Luo G."/>
        </authorList>
    </citation>
    <scope>NUCLEOTIDE SEQUENCE [LARGE SCALE GENOMIC DNA]</scope>
    <source>
        <strain evidence="10 12">AF14-1AC</strain>
    </source>
</reference>
<accession>A0A076IKJ6</accession>
<evidence type="ECO:0000313" key="12">
    <source>
        <dbReference type="Proteomes" id="UP000283678"/>
    </source>
</evidence>
<keyword evidence="1" id="KW-0472">Membrane</keyword>
<dbReference type="EMBL" id="VVZB01000001">
    <property type="protein sequence ID" value="KAA5386908.1"/>
    <property type="molecule type" value="Genomic_DNA"/>
</dbReference>
<keyword evidence="1" id="KW-0812">Transmembrane</keyword>
<dbReference type="EMBL" id="SLTX01000001">
    <property type="protein sequence ID" value="TDB06760.1"/>
    <property type="molecule type" value="Genomic_DNA"/>
</dbReference>
<reference evidence="2" key="6">
    <citation type="submission" date="2022-01" db="EMBL/GenBank/DDBJ databases">
        <title>Novel bile acid biosynthetic pathways are enriched in the microbiome of centenarians.</title>
        <authorList>
            <person name="Sato Y."/>
            <person name="Atarashi K."/>
            <person name="Plichta R.D."/>
            <person name="Arai Y."/>
            <person name="Sasajima S."/>
            <person name="Kearney M.S."/>
            <person name="Suda W."/>
            <person name="Takeshita K."/>
            <person name="Sasaki T."/>
            <person name="Okamoto S."/>
            <person name="Skelly N.A."/>
            <person name="Okamura Y."/>
            <person name="Vlamakis H."/>
            <person name="Li Y."/>
            <person name="Tanoue T."/>
            <person name="Takei H."/>
            <person name="Nittono H."/>
            <person name="Narushima S."/>
            <person name="Irie J."/>
            <person name="Itoh H."/>
            <person name="Moriya K."/>
            <person name="Sugiura Y."/>
            <person name="Suematsu M."/>
            <person name="Moritoki N."/>
            <person name="Shibata S."/>
            <person name="Littman R.D."/>
            <person name="Fischbach A.M."/>
            <person name="Uwamino Y."/>
            <person name="Inoue T."/>
            <person name="Honda A."/>
            <person name="Hattori M."/>
            <person name="Murai T."/>
            <person name="Xavier J.R."/>
            <person name="Hirose N."/>
            <person name="Honda K."/>
        </authorList>
    </citation>
    <scope>NUCLEOTIDE SEQUENCE</scope>
    <source>
        <strain evidence="2">CE91-St7</strain>
    </source>
</reference>
<dbReference type="KEGG" id="bdo:EL88_03550"/>
<dbReference type="EMBL" id="JAHOAX010000003">
    <property type="protein sequence ID" value="MBV3122439.1"/>
    <property type="molecule type" value="Genomic_DNA"/>
</dbReference>
<evidence type="ECO:0000313" key="18">
    <source>
        <dbReference type="Proteomes" id="UP000500949"/>
    </source>
</evidence>
<dbReference type="EMBL" id="JAWDEV010000010">
    <property type="protein sequence ID" value="MDU0271011.1"/>
    <property type="molecule type" value="Genomic_DNA"/>
</dbReference>
<dbReference type="EMBL" id="VVZA01000017">
    <property type="protein sequence ID" value="KAA5403084.1"/>
    <property type="molecule type" value="Genomic_DNA"/>
</dbReference>
<evidence type="ECO:0000313" key="10">
    <source>
        <dbReference type="EMBL" id="RGV73930.1"/>
    </source>
</evidence>
<dbReference type="EMBL" id="CP046176">
    <property type="protein sequence ID" value="QJR75660.1"/>
    <property type="molecule type" value="Genomic_DNA"/>
</dbReference>
<reference evidence="9 18" key="4">
    <citation type="submission" date="2019-11" db="EMBL/GenBank/DDBJ databases">
        <title>Complete genome sequence of Bacteroides dorei DSM 17855.</title>
        <authorList>
            <person name="Russell J.T."/>
        </authorList>
    </citation>
    <scope>NUCLEOTIDE SEQUENCE [LARGE SCALE GENOMIC DNA]</scope>
    <source>
        <strain evidence="9 18">DSM 17855</strain>
    </source>
</reference>
<dbReference type="Proteomes" id="UP000441162">
    <property type="component" value="Unassembled WGS sequence"/>
</dbReference>
<dbReference type="EMBL" id="BQOB01000001">
    <property type="protein sequence ID" value="GKH81568.1"/>
    <property type="molecule type" value="Genomic_DNA"/>
</dbReference>
<evidence type="ECO:0000313" key="4">
    <source>
        <dbReference type="EMBL" id="KAA5386908.1"/>
    </source>
</evidence>
<dbReference type="Proteomes" id="UP001055104">
    <property type="component" value="Unassembled WGS sequence"/>
</dbReference>
<dbReference type="Proteomes" id="UP000777173">
    <property type="component" value="Unassembled WGS sequence"/>
</dbReference>
<dbReference type="eggNOG" id="COG4744">
    <property type="taxonomic scope" value="Bacteria"/>
</dbReference>
<evidence type="ECO:0000313" key="16">
    <source>
        <dbReference type="Proteomes" id="UP000481616"/>
    </source>
</evidence>
<dbReference type="Proteomes" id="UP000481700">
    <property type="component" value="Unassembled WGS sequence"/>
</dbReference>
<evidence type="ECO:0000313" key="11">
    <source>
        <dbReference type="EMBL" id="TDB06760.1"/>
    </source>
</evidence>
<evidence type="ECO:0000313" key="2">
    <source>
        <dbReference type="EMBL" id="GKH81568.1"/>
    </source>
</evidence>
<evidence type="ECO:0000313" key="3">
    <source>
        <dbReference type="EMBL" id="KAA5315484.1"/>
    </source>
</evidence>
<evidence type="ECO:0000313" key="8">
    <source>
        <dbReference type="EMBL" id="MDU0271011.1"/>
    </source>
</evidence>
<reference evidence="7" key="5">
    <citation type="submission" date="2021-06" db="EMBL/GenBank/DDBJ databases">
        <title>Collection of gut derived symbiotic bacterial strains cultured from healthy donors.</title>
        <authorList>
            <person name="Lin H."/>
            <person name="Littmann E."/>
            <person name="Pamer E.G."/>
        </authorList>
    </citation>
    <scope>NUCLEOTIDE SEQUENCE</scope>
    <source>
        <strain evidence="7">MSK.5.10</strain>
    </source>
</reference>
<proteinExistence type="predicted"/>
<dbReference type="EMBL" id="VVZV01000028">
    <property type="protein sequence ID" value="KAA5315484.1"/>
    <property type="molecule type" value="Genomic_DNA"/>
</dbReference>
<dbReference type="RefSeq" id="WP_007836881.1">
    <property type="nucleotide sequence ID" value="NZ_BAABYF010000001.1"/>
</dbReference>
<reference evidence="8" key="7">
    <citation type="submission" date="2023-10" db="EMBL/GenBank/DDBJ databases">
        <title>Genome of Potential pathogenic bacteria in Crohn's disease.</title>
        <authorList>
            <person name="Rodriguez-Palacios A."/>
        </authorList>
    </citation>
    <scope>NUCLEOTIDE SEQUENCE</scope>
    <source>
        <strain evidence="8">CavFT-hAR62</strain>
    </source>
</reference>
<gene>
    <name evidence="2" type="ORF">CE91St7_24520</name>
    <name evidence="10" type="ORF">DWW04_15155</name>
    <name evidence="11" type="ORF">E1J06_04720</name>
    <name evidence="6" type="ORF">F2Y51_16855</name>
    <name evidence="5" type="ORF">F2Y58_00500</name>
    <name evidence="4" type="ORF">F2Y61_03655</name>
    <name evidence="3" type="ORF">F2Z07_19275</name>
    <name evidence="9" type="ORF">GKD17_04305</name>
    <name evidence="7" type="ORF">KSU80_04470</name>
    <name evidence="8" type="ORF">RVH45_14205</name>
</gene>
<organism evidence="6 15">
    <name type="scientific">Phocaeicola dorei</name>
    <dbReference type="NCBI Taxonomy" id="357276"/>
    <lineage>
        <taxon>Bacteria</taxon>
        <taxon>Pseudomonadati</taxon>
        <taxon>Bacteroidota</taxon>
        <taxon>Bacteroidia</taxon>
        <taxon>Bacteroidales</taxon>
        <taxon>Bacteroidaceae</taxon>
        <taxon>Phocaeicola</taxon>
    </lineage>
</organism>
<evidence type="ECO:0000313" key="14">
    <source>
        <dbReference type="Proteomes" id="UP000347681"/>
    </source>
</evidence>
<dbReference type="EMBL" id="VVYY01000001">
    <property type="protein sequence ID" value="KAA5400690.1"/>
    <property type="molecule type" value="Genomic_DNA"/>
</dbReference>
<dbReference type="GeneID" id="93445902"/>
<dbReference type="KEGG" id="bdh:GV66_11125"/>
<evidence type="ECO:0000313" key="9">
    <source>
        <dbReference type="EMBL" id="QJR75660.1"/>
    </source>
</evidence>
<sequence>MKRNLLRKEEDSDPMSVVSNLFDVAMVFAVALMVALVTRYNMTEMFSQEDFTMVKNPGKENMEIITKEGQKINRYTPSEDQDAKSGKKGRKVGIAYELDNGEIIYVPED</sequence>
<protein>
    <submittedName>
        <fullName evidence="6">DUF2149 domain-containing protein</fullName>
    </submittedName>
</protein>
<evidence type="ECO:0000313" key="15">
    <source>
        <dbReference type="Proteomes" id="UP000441162"/>
    </source>
</evidence>
<reference evidence="14 15" key="2">
    <citation type="journal article" date="2019" name="Nat. Med.">
        <title>A library of human gut bacterial isolates paired with longitudinal multiomics data enables mechanistic microbiome research.</title>
        <authorList>
            <person name="Poyet M."/>
            <person name="Groussin M."/>
            <person name="Gibbons S.M."/>
            <person name="Avila-Pacheco J."/>
            <person name="Jiang X."/>
            <person name="Kearney S.M."/>
            <person name="Perrotta A.R."/>
            <person name="Berdy B."/>
            <person name="Zhao S."/>
            <person name="Lieberman T.D."/>
            <person name="Swanson P.K."/>
            <person name="Smith M."/>
            <person name="Roesemann S."/>
            <person name="Alexander J.E."/>
            <person name="Rich S.A."/>
            <person name="Livny J."/>
            <person name="Vlamakis H."/>
            <person name="Clish C."/>
            <person name="Bullock K."/>
            <person name="Deik A."/>
            <person name="Scott J."/>
            <person name="Pierce K.A."/>
            <person name="Xavier R.J."/>
            <person name="Alm E.J."/>
        </authorList>
    </citation>
    <scope>NUCLEOTIDE SEQUENCE [LARGE SCALE GENOMIC DNA]</scope>
    <source>
        <strain evidence="5 16">BIOML-A1</strain>
        <strain evidence="3 17">BIOML-A25</strain>
        <strain evidence="6 15">BIOML-A4</strain>
        <strain evidence="4 14">BIOML-A5</strain>
    </source>
</reference>
<evidence type="ECO:0000313" key="13">
    <source>
        <dbReference type="Proteomes" id="UP000294834"/>
    </source>
</evidence>
<name>A0A076IKJ6_9BACT</name>
<dbReference type="InterPro" id="IPR018676">
    <property type="entry name" value="DUF2149"/>
</dbReference>
<dbReference type="EMBL" id="QRZL01000016">
    <property type="protein sequence ID" value="RGV73930.1"/>
    <property type="molecule type" value="Genomic_DNA"/>
</dbReference>
<dbReference type="Pfam" id="PF09919">
    <property type="entry name" value="DUF2149"/>
    <property type="match status" value="1"/>
</dbReference>